<keyword evidence="2" id="KW-1185">Reference proteome</keyword>
<proteinExistence type="predicted"/>
<comment type="caution">
    <text evidence="1">The sequence shown here is derived from an EMBL/GenBank/DDBJ whole genome shotgun (WGS) entry which is preliminary data.</text>
</comment>
<dbReference type="AlphaFoldDB" id="A0A7J9AMD8"/>
<accession>A0A7J9AMD8</accession>
<evidence type="ECO:0000313" key="1">
    <source>
        <dbReference type="EMBL" id="MBA0725100.1"/>
    </source>
</evidence>
<organism evidence="1 2">
    <name type="scientific">Gossypium laxum</name>
    <dbReference type="NCBI Taxonomy" id="34288"/>
    <lineage>
        <taxon>Eukaryota</taxon>
        <taxon>Viridiplantae</taxon>
        <taxon>Streptophyta</taxon>
        <taxon>Embryophyta</taxon>
        <taxon>Tracheophyta</taxon>
        <taxon>Spermatophyta</taxon>
        <taxon>Magnoliopsida</taxon>
        <taxon>eudicotyledons</taxon>
        <taxon>Gunneridae</taxon>
        <taxon>Pentapetalae</taxon>
        <taxon>rosids</taxon>
        <taxon>malvids</taxon>
        <taxon>Malvales</taxon>
        <taxon>Malvaceae</taxon>
        <taxon>Malvoideae</taxon>
        <taxon>Gossypium</taxon>
    </lineage>
</organism>
<sequence length="33" mass="3967">MKPLMLLLGLTKREISWWTSLKSWTCKLIFTLQ</sequence>
<evidence type="ECO:0000313" key="2">
    <source>
        <dbReference type="Proteomes" id="UP000593574"/>
    </source>
</evidence>
<gene>
    <name evidence="1" type="ORF">Golax_021713</name>
</gene>
<protein>
    <submittedName>
        <fullName evidence="1">Uncharacterized protein</fullName>
    </submittedName>
</protein>
<dbReference type="Proteomes" id="UP000593574">
    <property type="component" value="Unassembled WGS sequence"/>
</dbReference>
<reference evidence="1 2" key="1">
    <citation type="journal article" date="2019" name="Genome Biol. Evol.">
        <title>Insights into the evolution of the New World diploid cottons (Gossypium, subgenus Houzingenia) based on genome sequencing.</title>
        <authorList>
            <person name="Grover C.E."/>
            <person name="Arick M.A. 2nd"/>
            <person name="Thrash A."/>
            <person name="Conover J.L."/>
            <person name="Sanders W.S."/>
            <person name="Peterson D.G."/>
            <person name="Frelichowski J.E."/>
            <person name="Scheffler J.A."/>
            <person name="Scheffler B.E."/>
            <person name="Wendel J.F."/>
        </authorList>
    </citation>
    <scope>NUCLEOTIDE SEQUENCE [LARGE SCALE GENOMIC DNA]</scope>
    <source>
        <strain evidence="1">4</strain>
        <tissue evidence="1">Leaf</tissue>
    </source>
</reference>
<name>A0A7J9AMD8_9ROSI</name>
<dbReference type="EMBL" id="JABEZV010000011">
    <property type="protein sequence ID" value="MBA0725100.1"/>
    <property type="molecule type" value="Genomic_DNA"/>
</dbReference>